<comment type="cofactor">
    <cofactor evidence="1">
        <name>Mg(2+)</name>
        <dbReference type="ChEBI" id="CHEBI:18420"/>
    </cofactor>
</comment>
<dbReference type="Proteomes" id="UP001596997">
    <property type="component" value="Unassembled WGS sequence"/>
</dbReference>
<evidence type="ECO:0000256" key="6">
    <source>
        <dbReference type="ARBA" id="ARBA00023239"/>
    </source>
</evidence>
<protein>
    <recommendedName>
        <fullName evidence="3">Anthranilate synthase component 1</fullName>
    </recommendedName>
</protein>
<keyword evidence="4" id="KW-0479">Metal-binding</keyword>
<gene>
    <name evidence="11" type="ORF">ACFQ1O_03605</name>
</gene>
<dbReference type="SUPFAM" id="SSF56322">
    <property type="entry name" value="ADC synthase"/>
    <property type="match status" value="1"/>
</dbReference>
<dbReference type="PANTHER" id="PTHR11236">
    <property type="entry name" value="AMINOBENZOATE/ANTHRANILATE SYNTHASE"/>
    <property type="match status" value="1"/>
</dbReference>
<dbReference type="PRINTS" id="PR00095">
    <property type="entry name" value="ANTSNTHASEI"/>
</dbReference>
<accession>A0ABW3HZX5</accession>
<dbReference type="Pfam" id="PF04715">
    <property type="entry name" value="Anth_synt_I_N"/>
    <property type="match status" value="1"/>
</dbReference>
<dbReference type="InterPro" id="IPR006805">
    <property type="entry name" value="Anth_synth_I_N"/>
</dbReference>
<reference evidence="12" key="1">
    <citation type="journal article" date="2019" name="Int. J. Syst. Evol. Microbiol.">
        <title>The Global Catalogue of Microorganisms (GCM) 10K type strain sequencing project: providing services to taxonomists for standard genome sequencing and annotation.</title>
        <authorList>
            <consortium name="The Broad Institute Genomics Platform"/>
            <consortium name="The Broad Institute Genome Sequencing Center for Infectious Disease"/>
            <person name="Wu L."/>
            <person name="Ma J."/>
        </authorList>
    </citation>
    <scope>NUCLEOTIDE SEQUENCE [LARGE SCALE GENOMIC DNA]</scope>
    <source>
        <strain evidence="12">CCUG 62114</strain>
    </source>
</reference>
<feature type="domain" description="Chorismate-utilising enzyme C-terminal" evidence="9">
    <location>
        <begin position="198"/>
        <end position="449"/>
    </location>
</feature>
<keyword evidence="12" id="KW-1185">Reference proteome</keyword>
<evidence type="ECO:0000256" key="2">
    <source>
        <dbReference type="ARBA" id="ARBA00011575"/>
    </source>
</evidence>
<evidence type="ECO:0000256" key="8">
    <source>
        <dbReference type="ARBA" id="ARBA00047683"/>
    </source>
</evidence>
<evidence type="ECO:0000313" key="11">
    <source>
        <dbReference type="EMBL" id="MFD0963088.1"/>
    </source>
</evidence>
<dbReference type="InterPro" id="IPR015890">
    <property type="entry name" value="Chorismate_C"/>
</dbReference>
<comment type="catalytic activity">
    <reaction evidence="8">
        <text>chorismate + L-glutamine = anthranilate + pyruvate + L-glutamate + H(+)</text>
        <dbReference type="Rhea" id="RHEA:21732"/>
        <dbReference type="ChEBI" id="CHEBI:15361"/>
        <dbReference type="ChEBI" id="CHEBI:15378"/>
        <dbReference type="ChEBI" id="CHEBI:16567"/>
        <dbReference type="ChEBI" id="CHEBI:29748"/>
        <dbReference type="ChEBI" id="CHEBI:29985"/>
        <dbReference type="ChEBI" id="CHEBI:58359"/>
        <dbReference type="EC" id="4.1.3.27"/>
    </reaction>
</comment>
<evidence type="ECO:0000256" key="3">
    <source>
        <dbReference type="ARBA" id="ARBA00020653"/>
    </source>
</evidence>
<dbReference type="EMBL" id="JBHTJM010000003">
    <property type="protein sequence ID" value="MFD0963088.1"/>
    <property type="molecule type" value="Genomic_DNA"/>
</dbReference>
<dbReference type="Gene3D" id="3.60.120.10">
    <property type="entry name" value="Anthranilate synthase"/>
    <property type="match status" value="1"/>
</dbReference>
<dbReference type="InterPro" id="IPR019999">
    <property type="entry name" value="Anth_synth_I-like"/>
</dbReference>
<dbReference type="RefSeq" id="WP_377713436.1">
    <property type="nucleotide sequence ID" value="NZ_JBHTJM010000003.1"/>
</dbReference>
<organism evidence="11 12">
    <name type="scientific">Pseudofulvibacter geojedonensis</name>
    <dbReference type="NCBI Taxonomy" id="1123758"/>
    <lineage>
        <taxon>Bacteria</taxon>
        <taxon>Pseudomonadati</taxon>
        <taxon>Bacteroidota</taxon>
        <taxon>Flavobacteriia</taxon>
        <taxon>Flavobacteriales</taxon>
        <taxon>Flavobacteriaceae</taxon>
        <taxon>Pseudofulvibacter</taxon>
    </lineage>
</organism>
<dbReference type="PANTHER" id="PTHR11236:SF48">
    <property type="entry name" value="ISOCHORISMATE SYNTHASE MENF"/>
    <property type="match status" value="1"/>
</dbReference>
<evidence type="ECO:0000259" key="10">
    <source>
        <dbReference type="Pfam" id="PF04715"/>
    </source>
</evidence>
<evidence type="ECO:0000256" key="7">
    <source>
        <dbReference type="ARBA" id="ARBA00025634"/>
    </source>
</evidence>
<dbReference type="Pfam" id="PF00425">
    <property type="entry name" value="Chorismate_bind"/>
    <property type="match status" value="1"/>
</dbReference>
<proteinExistence type="predicted"/>
<evidence type="ECO:0000313" key="12">
    <source>
        <dbReference type="Proteomes" id="UP001596997"/>
    </source>
</evidence>
<comment type="caution">
    <text evidence="11">The sequence shown here is derived from an EMBL/GenBank/DDBJ whole genome shotgun (WGS) entry which is preliminary data.</text>
</comment>
<keyword evidence="6" id="KW-0456">Lyase</keyword>
<evidence type="ECO:0000256" key="1">
    <source>
        <dbReference type="ARBA" id="ARBA00001946"/>
    </source>
</evidence>
<comment type="subunit">
    <text evidence="2">Heterotetramer consisting of two non-identical subunits: a beta subunit (TrpG) and a large alpha subunit (TrpE).</text>
</comment>
<keyword evidence="5" id="KW-0460">Magnesium</keyword>
<evidence type="ECO:0000259" key="9">
    <source>
        <dbReference type="Pfam" id="PF00425"/>
    </source>
</evidence>
<dbReference type="InterPro" id="IPR005801">
    <property type="entry name" value="ADC_synthase"/>
</dbReference>
<evidence type="ECO:0000256" key="5">
    <source>
        <dbReference type="ARBA" id="ARBA00022842"/>
    </source>
</evidence>
<comment type="function">
    <text evidence="7">Part of a heterotetrameric complex that catalyzes the two-step biosynthesis of anthranilate, an intermediate in the biosynthesis of L-tryptophan. In the first step, the glutamine-binding beta subunit (TrpG) of anthranilate synthase (AS) provides the glutamine amidotransferase activity which generates ammonia as a substrate that, along with chorismate, is used in the second step, catalyzed by the large alpha subunit of AS (TrpE) to produce anthranilate. In the absence of TrpG, TrpE can synthesize anthranilate directly from chorismate and high concentrations of ammonia.</text>
</comment>
<evidence type="ECO:0000256" key="4">
    <source>
        <dbReference type="ARBA" id="ARBA00022723"/>
    </source>
</evidence>
<name>A0ABW3HZX5_9FLAO</name>
<feature type="domain" description="Anthranilate synthase component I N-terminal" evidence="10">
    <location>
        <begin position="16"/>
        <end position="158"/>
    </location>
</feature>
<sequence length="463" mass="53405">MTYQLNLSLKKLDKTIEDPIVAFNKFRTIYKNSVLFEANDTKKKQHISYICFDPIASLKIQDKTVIKKFPNREAEETLLEKEDNVVNCIKDFAASFKVGKHEHDFINNGLFGYMSYDAVRYFETIELTKKDGLNIPDIFYNVYKNIIVIDHLKKETYLLIYSEDYIVDFSLIETILQYRTEARVSFKKVGDVQSNVADEDFKEMVAKAKEHCLRGDVFQLVLSKRFMQKFEGDELKVYKVLKEINPSPYMFFYDHHDFKIFGCSPEAQLIVENNIAEIHPIAGTYRRSGSDEKDRELANKLYNDAKENAEHVMLVDLARNDLSRNAKDVNVEIYKEIQYFSHVIHLVSKVTGKKNDEINTLQLVADTFPAGTLSGAPKYKAMELIEKYEPNNRDFYGGAIGYIDFEGNFNHAIMIRTFLSKDQHLNWQAGAGIVISSSEESELNEVYNKSGALVKALEYANEV</sequence>